<organism evidence="1">
    <name type="scientific">marine sediment metagenome</name>
    <dbReference type="NCBI Taxonomy" id="412755"/>
    <lineage>
        <taxon>unclassified sequences</taxon>
        <taxon>metagenomes</taxon>
        <taxon>ecological metagenomes</taxon>
    </lineage>
</organism>
<gene>
    <name evidence="1" type="ORF">S01H4_50569</name>
</gene>
<comment type="caution">
    <text evidence="1">The sequence shown here is derived from an EMBL/GenBank/DDBJ whole genome shotgun (WGS) entry which is preliminary data.</text>
</comment>
<reference evidence="1" key="1">
    <citation type="journal article" date="2014" name="Front. Microbiol.">
        <title>High frequency of phylogenetically diverse reductive dehalogenase-homologous genes in deep subseafloor sedimentary metagenomes.</title>
        <authorList>
            <person name="Kawai M."/>
            <person name="Futagami T."/>
            <person name="Toyoda A."/>
            <person name="Takaki Y."/>
            <person name="Nishi S."/>
            <person name="Hori S."/>
            <person name="Arai W."/>
            <person name="Tsubouchi T."/>
            <person name="Morono Y."/>
            <person name="Uchiyama I."/>
            <person name="Ito T."/>
            <person name="Fujiyama A."/>
            <person name="Inagaki F."/>
            <person name="Takami H."/>
        </authorList>
    </citation>
    <scope>NUCLEOTIDE SEQUENCE</scope>
    <source>
        <strain evidence="1">Expedition CK06-06</strain>
    </source>
</reference>
<accession>X1BBZ8</accession>
<protein>
    <submittedName>
        <fullName evidence="1">Uncharacterized protein</fullName>
    </submittedName>
</protein>
<evidence type="ECO:0000313" key="1">
    <source>
        <dbReference type="EMBL" id="GAG92545.1"/>
    </source>
</evidence>
<dbReference type="AlphaFoldDB" id="X1BBZ8"/>
<name>X1BBZ8_9ZZZZ</name>
<proteinExistence type="predicted"/>
<feature type="non-terminal residue" evidence="1">
    <location>
        <position position="32"/>
    </location>
</feature>
<sequence length="32" mass="3644">MTSTKIQIKLNDPNLNIQNCFGHLLIDIGIYL</sequence>
<dbReference type="EMBL" id="BART01028726">
    <property type="protein sequence ID" value="GAG92545.1"/>
    <property type="molecule type" value="Genomic_DNA"/>
</dbReference>